<reference evidence="2 3" key="1">
    <citation type="submission" date="2019-02" db="EMBL/GenBank/DDBJ databases">
        <title>Kribbella capetownensis sp. nov. and Kribbella speibonae sp. nov., isolated from soil.</title>
        <authorList>
            <person name="Curtis S.M."/>
            <person name="Norton I."/>
            <person name="Everest G.J."/>
            <person name="Meyers P.R."/>
        </authorList>
    </citation>
    <scope>NUCLEOTIDE SEQUENCE [LARGE SCALE GENOMIC DNA]</scope>
    <source>
        <strain evidence="2 3">SK5</strain>
    </source>
</reference>
<comment type="caution">
    <text evidence="2">The sequence shown here is derived from an EMBL/GenBank/DDBJ whole genome shotgun (WGS) entry which is preliminary data.</text>
</comment>
<gene>
    <name evidence="2" type="ORF">E0H58_20475</name>
</gene>
<sequence>MVMIRVLRAVAMASAGAVVTLAQLNLPSKHLWDRHIWLQWSSVVILAILVCYDAVLSVNHIARARRVHEYDENLRIAMCAVLSTVVQVTAVPWDEIAVHYFRKRGVLVWCKLEHVKAVRMGPDTIQPWDSVRPGVGIVGTAFAAQETIGVQWRDFLRSASASGRSAWEARSRRDRFGMAWGQLRRSVPVLGLIASPTFDADGKPVGCVVLSGPLKLPDLSDADVLSSLDDCSVTLDRIGPPPRGWWARHER</sequence>
<protein>
    <recommendedName>
        <fullName evidence="4">GAF domain-containing protein</fullName>
    </recommendedName>
</protein>
<evidence type="ECO:0000313" key="3">
    <source>
        <dbReference type="Proteomes" id="UP000292385"/>
    </source>
</evidence>
<evidence type="ECO:0008006" key="4">
    <source>
        <dbReference type="Google" id="ProtNLM"/>
    </source>
</evidence>
<feature type="transmembrane region" description="Helical" evidence="1">
    <location>
        <begin position="38"/>
        <end position="62"/>
    </location>
</feature>
<dbReference type="RefSeq" id="WP_131462996.1">
    <property type="nucleotide sequence ID" value="NZ_SJJY01000004.1"/>
</dbReference>
<dbReference type="Proteomes" id="UP000292385">
    <property type="component" value="Unassembled WGS sequence"/>
</dbReference>
<evidence type="ECO:0000256" key="1">
    <source>
        <dbReference type="SAM" id="Phobius"/>
    </source>
</evidence>
<keyword evidence="1" id="KW-0812">Transmembrane</keyword>
<keyword evidence="1" id="KW-1133">Transmembrane helix</keyword>
<proteinExistence type="predicted"/>
<evidence type="ECO:0000313" key="2">
    <source>
        <dbReference type="EMBL" id="TCC22762.1"/>
    </source>
</evidence>
<accession>A0ABY2A5I4</accession>
<keyword evidence="3" id="KW-1185">Reference proteome</keyword>
<keyword evidence="1" id="KW-0472">Membrane</keyword>
<dbReference type="EMBL" id="SJJY01000004">
    <property type="protein sequence ID" value="TCC22762.1"/>
    <property type="molecule type" value="Genomic_DNA"/>
</dbReference>
<name>A0ABY2A5I4_9ACTN</name>
<organism evidence="2 3">
    <name type="scientific">Kribbella speibonae</name>
    <dbReference type="NCBI Taxonomy" id="1572660"/>
    <lineage>
        <taxon>Bacteria</taxon>
        <taxon>Bacillati</taxon>
        <taxon>Actinomycetota</taxon>
        <taxon>Actinomycetes</taxon>
        <taxon>Propionibacteriales</taxon>
        <taxon>Kribbellaceae</taxon>
        <taxon>Kribbella</taxon>
    </lineage>
</organism>